<evidence type="ECO:0000313" key="1">
    <source>
        <dbReference type="EMBL" id="SEQ80190.1"/>
    </source>
</evidence>
<evidence type="ECO:0000313" key="2">
    <source>
        <dbReference type="Proteomes" id="UP000199427"/>
    </source>
</evidence>
<dbReference type="EMBL" id="FOES01000028">
    <property type="protein sequence ID" value="SEQ80190.1"/>
    <property type="molecule type" value="Genomic_DNA"/>
</dbReference>
<reference evidence="1 2" key="1">
    <citation type="submission" date="2016-10" db="EMBL/GenBank/DDBJ databases">
        <authorList>
            <person name="de Groot N.N."/>
        </authorList>
    </citation>
    <scope>NUCLEOTIDE SEQUENCE [LARGE SCALE GENOMIC DNA]</scope>
    <source>
        <strain evidence="1 2">DSM 21633</strain>
    </source>
</reference>
<name>A0A1H9J015_9BACI</name>
<dbReference type="Proteomes" id="UP000199427">
    <property type="component" value="Unassembled WGS sequence"/>
</dbReference>
<proteinExistence type="predicted"/>
<accession>A0A1H9J015</accession>
<sequence length="55" mass="6375">SEPGETPQNVTLVEFEEARGSPVEREGLTWKLLLKTYSELSENNLYPNKYYRAIN</sequence>
<dbReference type="AlphaFoldDB" id="A0A1H9J015"/>
<keyword evidence="2" id="KW-1185">Reference proteome</keyword>
<protein>
    <submittedName>
        <fullName evidence="1">Uncharacterized protein</fullName>
    </submittedName>
</protein>
<organism evidence="1 2">
    <name type="scientific">Piscibacillus halophilus</name>
    <dbReference type="NCBI Taxonomy" id="571933"/>
    <lineage>
        <taxon>Bacteria</taxon>
        <taxon>Bacillati</taxon>
        <taxon>Bacillota</taxon>
        <taxon>Bacilli</taxon>
        <taxon>Bacillales</taxon>
        <taxon>Bacillaceae</taxon>
        <taxon>Piscibacillus</taxon>
    </lineage>
</organism>
<gene>
    <name evidence="1" type="ORF">SAMN05216362_1281</name>
</gene>
<feature type="non-terminal residue" evidence="1">
    <location>
        <position position="1"/>
    </location>
</feature>